<dbReference type="Gene3D" id="3.50.30.40">
    <property type="entry name" value="Ribonuclease E inhibitor RraA/RraA-like"/>
    <property type="match status" value="1"/>
</dbReference>
<sequence>MKLLKGISVPNLCDAGAKVLKGITPINNNQTIIYGEALTVKTSSEDWGTTIKAISYGRGKVVVIRSEGDESAIWGGLATLNAKIKGVIAVVIDGYVRDIEDIRKIKFPVFSKGYVPNAGNPIDRGIMNVPVVCGGSTVNPGDIIVGDCNGVVVIERDRVGEILERVKDIKKKESTIKNRIMKGIDLKDILRLE</sequence>
<dbReference type="SUPFAM" id="SSF89562">
    <property type="entry name" value="RraA-like"/>
    <property type="match status" value="1"/>
</dbReference>
<dbReference type="AlphaFoldDB" id="A0A832YMP2"/>
<organism evidence="1 2">
    <name type="scientific">Methanothermococcus okinawensis</name>
    <dbReference type="NCBI Taxonomy" id="155863"/>
    <lineage>
        <taxon>Archaea</taxon>
        <taxon>Methanobacteriati</taxon>
        <taxon>Methanobacteriota</taxon>
        <taxon>Methanomada group</taxon>
        <taxon>Methanococci</taxon>
        <taxon>Methanococcales</taxon>
        <taxon>Methanococcaceae</taxon>
        <taxon>Methanothermococcus</taxon>
    </lineage>
</organism>
<name>A0A832YMP2_9EURY</name>
<protein>
    <submittedName>
        <fullName evidence="1">RraA family protein</fullName>
    </submittedName>
</protein>
<evidence type="ECO:0000313" key="2">
    <source>
        <dbReference type="Proteomes" id="UP000605144"/>
    </source>
</evidence>
<dbReference type="InterPro" id="IPR036704">
    <property type="entry name" value="RraA/RraA-like_sf"/>
</dbReference>
<gene>
    <name evidence="1" type="ORF">EYG76_00185</name>
</gene>
<dbReference type="Pfam" id="PF03737">
    <property type="entry name" value="RraA-like"/>
    <property type="match status" value="1"/>
</dbReference>
<proteinExistence type="predicted"/>
<comment type="caution">
    <text evidence="1">The sequence shown here is derived from an EMBL/GenBank/DDBJ whole genome shotgun (WGS) entry which is preliminary data.</text>
</comment>
<dbReference type="PANTHER" id="PTHR33254">
    <property type="entry name" value="4-HYDROXY-4-METHYL-2-OXOGLUTARATE ALDOLASE 3-RELATED"/>
    <property type="match status" value="1"/>
</dbReference>
<accession>A0A832YMP2</accession>
<dbReference type="GO" id="GO:0008948">
    <property type="term" value="F:oxaloacetate decarboxylase activity"/>
    <property type="evidence" value="ECO:0007669"/>
    <property type="project" value="TreeGrafter"/>
</dbReference>
<dbReference type="Proteomes" id="UP000605144">
    <property type="component" value="Unassembled WGS sequence"/>
</dbReference>
<evidence type="ECO:0000313" key="1">
    <source>
        <dbReference type="EMBL" id="HIP16712.1"/>
    </source>
</evidence>
<dbReference type="CDD" id="cd16841">
    <property type="entry name" value="RraA_family"/>
    <property type="match status" value="1"/>
</dbReference>
<dbReference type="EMBL" id="DQSV01000005">
    <property type="protein sequence ID" value="HIP16712.1"/>
    <property type="molecule type" value="Genomic_DNA"/>
</dbReference>
<dbReference type="PANTHER" id="PTHR33254:SF4">
    <property type="entry name" value="4-HYDROXY-4-METHYL-2-OXOGLUTARATE ALDOLASE 3-RELATED"/>
    <property type="match status" value="1"/>
</dbReference>
<reference evidence="1" key="1">
    <citation type="journal article" date="2020" name="ISME J.">
        <title>Gammaproteobacteria mediating utilization of methyl-, sulfur- and petroleum organic compounds in deep ocean hydrothermal plumes.</title>
        <authorList>
            <person name="Zhou Z."/>
            <person name="Liu Y."/>
            <person name="Pan J."/>
            <person name="Cron B.R."/>
            <person name="Toner B.M."/>
            <person name="Anantharaman K."/>
            <person name="Breier J.A."/>
            <person name="Dick G.J."/>
            <person name="Li M."/>
        </authorList>
    </citation>
    <scope>NUCLEOTIDE SEQUENCE</scope>
    <source>
        <strain evidence="1">SZUA-1385</strain>
    </source>
</reference>
<dbReference type="GO" id="GO:0047443">
    <property type="term" value="F:4-hydroxy-4-methyl-2-oxoglutarate aldolase activity"/>
    <property type="evidence" value="ECO:0007669"/>
    <property type="project" value="TreeGrafter"/>
</dbReference>
<dbReference type="InterPro" id="IPR005493">
    <property type="entry name" value="RraA/RraA-like"/>
</dbReference>